<evidence type="ECO:0000256" key="1">
    <source>
        <dbReference type="ARBA" id="ARBA00001947"/>
    </source>
</evidence>
<reference evidence="9" key="1">
    <citation type="journal article" date="2019" name="Int. J. Syst. Evol. Microbiol.">
        <title>The Global Catalogue of Microorganisms (GCM) 10K type strain sequencing project: providing services to taxonomists for standard genome sequencing and annotation.</title>
        <authorList>
            <consortium name="The Broad Institute Genomics Platform"/>
            <consortium name="The Broad Institute Genome Sequencing Center for Infectious Disease"/>
            <person name="Wu L."/>
            <person name="Ma J."/>
        </authorList>
    </citation>
    <scope>NUCLEOTIDE SEQUENCE [LARGE SCALE GENOMIC DNA]</scope>
    <source>
        <strain evidence="9">JCM 17906</strain>
    </source>
</reference>
<dbReference type="EMBL" id="BAABGT010000014">
    <property type="protein sequence ID" value="GAA4538728.1"/>
    <property type="molecule type" value="Genomic_DNA"/>
</dbReference>
<gene>
    <name evidence="8" type="primary">add_1</name>
    <name evidence="8" type="ORF">GCM10023175_09050</name>
</gene>
<evidence type="ECO:0000259" key="7">
    <source>
        <dbReference type="Pfam" id="PF00962"/>
    </source>
</evidence>
<feature type="domain" description="Adenosine deaminase" evidence="7">
    <location>
        <begin position="3"/>
        <end position="318"/>
    </location>
</feature>
<evidence type="ECO:0000313" key="9">
    <source>
        <dbReference type="Proteomes" id="UP001501598"/>
    </source>
</evidence>
<comment type="similarity">
    <text evidence="2">Belongs to the metallo-dependent hydrolases superfamily. Adenosine and AMP deaminases family.</text>
</comment>
<dbReference type="InterPro" id="IPR032466">
    <property type="entry name" value="Metal_Hydrolase"/>
</dbReference>
<evidence type="ECO:0000256" key="5">
    <source>
        <dbReference type="ARBA" id="ARBA00022801"/>
    </source>
</evidence>
<protein>
    <recommendedName>
        <fullName evidence="3">adenosine deaminase</fullName>
        <ecNumber evidence="3">3.5.4.4</ecNumber>
    </recommendedName>
</protein>
<dbReference type="PANTHER" id="PTHR11409">
    <property type="entry name" value="ADENOSINE DEAMINASE"/>
    <property type="match status" value="1"/>
</dbReference>
<organism evidence="8 9">
    <name type="scientific">Pseudonocardia xishanensis</name>
    <dbReference type="NCBI Taxonomy" id="630995"/>
    <lineage>
        <taxon>Bacteria</taxon>
        <taxon>Bacillati</taxon>
        <taxon>Actinomycetota</taxon>
        <taxon>Actinomycetes</taxon>
        <taxon>Pseudonocardiales</taxon>
        <taxon>Pseudonocardiaceae</taxon>
        <taxon>Pseudonocardia</taxon>
    </lineage>
</organism>
<dbReference type="InterPro" id="IPR001365">
    <property type="entry name" value="A_deaminase_dom"/>
</dbReference>
<dbReference type="RefSeq" id="WP_345412990.1">
    <property type="nucleotide sequence ID" value="NZ_BAABGT010000014.1"/>
</dbReference>
<dbReference type="SUPFAM" id="SSF51556">
    <property type="entry name" value="Metallo-dependent hydrolases"/>
    <property type="match status" value="1"/>
</dbReference>
<dbReference type="InterPro" id="IPR006330">
    <property type="entry name" value="Ado/ade_deaminase"/>
</dbReference>
<evidence type="ECO:0000256" key="6">
    <source>
        <dbReference type="ARBA" id="ARBA00022833"/>
    </source>
</evidence>
<comment type="caution">
    <text evidence="8">The sequence shown here is derived from an EMBL/GenBank/DDBJ whole genome shotgun (WGS) entry which is preliminary data.</text>
</comment>
<accession>A0ABP8RI80</accession>
<dbReference type="Pfam" id="PF00962">
    <property type="entry name" value="A_deaminase"/>
    <property type="match status" value="1"/>
</dbReference>
<dbReference type="EC" id="3.5.4.4" evidence="3"/>
<evidence type="ECO:0000256" key="2">
    <source>
        <dbReference type="ARBA" id="ARBA00006676"/>
    </source>
</evidence>
<evidence type="ECO:0000256" key="4">
    <source>
        <dbReference type="ARBA" id="ARBA00022723"/>
    </source>
</evidence>
<keyword evidence="6" id="KW-0862">Zinc</keyword>
<proteinExistence type="inferred from homology"/>
<keyword evidence="4" id="KW-0479">Metal-binding</keyword>
<evidence type="ECO:0000256" key="3">
    <source>
        <dbReference type="ARBA" id="ARBA00012784"/>
    </source>
</evidence>
<dbReference type="Proteomes" id="UP001501598">
    <property type="component" value="Unassembled WGS sequence"/>
</dbReference>
<comment type="cofactor">
    <cofactor evidence="1">
        <name>Zn(2+)</name>
        <dbReference type="ChEBI" id="CHEBI:29105"/>
    </cofactor>
</comment>
<dbReference type="Gene3D" id="3.20.20.140">
    <property type="entry name" value="Metal-dependent hydrolases"/>
    <property type="match status" value="1"/>
</dbReference>
<dbReference type="NCBIfam" id="TIGR01430">
    <property type="entry name" value="aden_deam"/>
    <property type="match status" value="1"/>
</dbReference>
<dbReference type="PANTHER" id="PTHR11409:SF43">
    <property type="entry name" value="ADENOSINE DEAMINASE"/>
    <property type="match status" value="1"/>
</dbReference>
<evidence type="ECO:0000313" key="8">
    <source>
        <dbReference type="EMBL" id="GAA4538728.1"/>
    </source>
</evidence>
<name>A0ABP8RI80_9PSEU</name>
<sequence>MLVNLHSHLEGRIRPATALELATALGLPEPPGGWAGALEVAEPGTLTAYLDKVGASYPFLADREMLTRVAREAVEDSAADGQDYLELRFGPSTHVRPGFDVDDVVDAACEGVAQGVAATGMPAGLVLAALRSHSDERNLAVARAAARRAGDGIVGFDLAGDELRFPAVDRYVPAFGIARAAGLGLTCHAAEAAPAAAALEAMDLLGVTRIGHGTRAATDPHVLAELAARGVVVEVCPTSNVLTGACASLADHPLPRFEAAGVGVVLGDDNPRQTRSTLSAERVIAAELLGSDEGALAALDRRAVGCAFLTDSERARLSAGLPASP</sequence>
<keyword evidence="5" id="KW-0378">Hydrolase</keyword>
<keyword evidence="9" id="KW-1185">Reference proteome</keyword>